<name>A0ABM1QR50_CAMSA</name>
<dbReference type="PANTHER" id="PTHR11439">
    <property type="entry name" value="GAG-POL-RELATED RETROTRANSPOSON"/>
    <property type="match status" value="1"/>
</dbReference>
<accession>A0ABM1QR50</accession>
<dbReference type="Pfam" id="PF07727">
    <property type="entry name" value="RVT_2"/>
    <property type="match status" value="1"/>
</dbReference>
<dbReference type="SUPFAM" id="SSF56672">
    <property type="entry name" value="DNA/RNA polymerases"/>
    <property type="match status" value="1"/>
</dbReference>
<evidence type="ECO:0000313" key="2">
    <source>
        <dbReference type="Proteomes" id="UP000694864"/>
    </source>
</evidence>
<gene>
    <name evidence="3" type="primary">LOC109128025</name>
</gene>
<reference evidence="3" key="2">
    <citation type="submission" date="2025-08" db="UniProtKB">
        <authorList>
            <consortium name="RefSeq"/>
        </authorList>
    </citation>
    <scope>IDENTIFICATION</scope>
    <source>
        <tissue evidence="3">Leaf</tissue>
    </source>
</reference>
<dbReference type="PANTHER" id="PTHR11439:SF462">
    <property type="match status" value="1"/>
</dbReference>
<dbReference type="InterPro" id="IPR013103">
    <property type="entry name" value="RVT_2"/>
</dbReference>
<sequence length="303" mass="34433">MDVHNAFFHGDLEDEVYMKLPQGYSSPTETRVCRLRKSLYGLKQASRCWFAKLADALLKYGFTQAPADYSLFVYLRKGISLRILVYVDDLIISGNSPTEIKIFKEYLSTCFHMKDLGFLKYLLGLEVSQNSSDIYLCQRKYASEIVMDAGLLGCKPGGSPMEQDHTLGLTTGPLLDDPACYRRLVGRLLYLLATRPDLTYAVNILSRFMKSPREEQWLAALQVVRYLKGTLGQGILLRADSPPHLTGWCDSDWSQCRCLDDLYLVGLFNLELLPSLGGLTNRMWFLCLLLKQNIAQWVKSLKN</sequence>
<organism evidence="2 3">
    <name type="scientific">Camelina sativa</name>
    <name type="common">False flax</name>
    <name type="synonym">Myagrum sativum</name>
    <dbReference type="NCBI Taxonomy" id="90675"/>
    <lineage>
        <taxon>Eukaryota</taxon>
        <taxon>Viridiplantae</taxon>
        <taxon>Streptophyta</taxon>
        <taxon>Embryophyta</taxon>
        <taxon>Tracheophyta</taxon>
        <taxon>Spermatophyta</taxon>
        <taxon>Magnoliopsida</taxon>
        <taxon>eudicotyledons</taxon>
        <taxon>Gunneridae</taxon>
        <taxon>Pentapetalae</taxon>
        <taxon>rosids</taxon>
        <taxon>malvids</taxon>
        <taxon>Brassicales</taxon>
        <taxon>Brassicaceae</taxon>
        <taxon>Camelineae</taxon>
        <taxon>Camelina</taxon>
    </lineage>
</organism>
<evidence type="ECO:0000313" key="3">
    <source>
        <dbReference type="RefSeq" id="XP_019089238.1"/>
    </source>
</evidence>
<dbReference type="InterPro" id="IPR043502">
    <property type="entry name" value="DNA/RNA_pol_sf"/>
</dbReference>
<reference evidence="2" key="1">
    <citation type="journal article" date="2014" name="Nat. Commun.">
        <title>The emerging biofuel crop Camelina sativa retains a highly undifferentiated hexaploid genome structure.</title>
        <authorList>
            <person name="Kagale S."/>
            <person name="Koh C."/>
            <person name="Nixon J."/>
            <person name="Bollina V."/>
            <person name="Clarke W.E."/>
            <person name="Tuteja R."/>
            <person name="Spillane C."/>
            <person name="Robinson S.J."/>
            <person name="Links M.G."/>
            <person name="Clarke C."/>
            <person name="Higgins E.E."/>
            <person name="Huebert T."/>
            <person name="Sharpe A.G."/>
            <person name="Parkin I.A."/>
        </authorList>
    </citation>
    <scope>NUCLEOTIDE SEQUENCE [LARGE SCALE GENOMIC DNA]</scope>
    <source>
        <strain evidence="2">cv. DH55</strain>
    </source>
</reference>
<protein>
    <submittedName>
        <fullName evidence="3">Uncharacterized protein LOC109128025</fullName>
    </submittedName>
</protein>
<dbReference type="GeneID" id="109128025"/>
<feature type="domain" description="Reverse transcriptase Ty1/copia-type" evidence="1">
    <location>
        <begin position="1"/>
        <end position="162"/>
    </location>
</feature>
<evidence type="ECO:0000259" key="1">
    <source>
        <dbReference type="Pfam" id="PF07727"/>
    </source>
</evidence>
<keyword evidence="2" id="KW-1185">Reference proteome</keyword>
<dbReference type="Proteomes" id="UP000694864">
    <property type="component" value="Chromosome 12"/>
</dbReference>
<dbReference type="RefSeq" id="XP_019089238.1">
    <property type="nucleotide sequence ID" value="XM_019233693.1"/>
</dbReference>
<proteinExistence type="predicted"/>